<dbReference type="Gene3D" id="3.40.50.620">
    <property type="entry name" value="HUPs"/>
    <property type="match status" value="2"/>
</dbReference>
<evidence type="ECO:0000256" key="6">
    <source>
        <dbReference type="ARBA" id="ARBA00022840"/>
    </source>
</evidence>
<feature type="short sequence motif" description="'HIGH' region" evidence="10">
    <location>
        <begin position="40"/>
        <end position="48"/>
    </location>
</feature>
<keyword evidence="6 10" id="KW-0067">ATP-binding</keyword>
<evidence type="ECO:0000313" key="11">
    <source>
        <dbReference type="EMBL" id="SPC34607.1"/>
    </source>
</evidence>
<dbReference type="Gene3D" id="1.10.10.770">
    <property type="match status" value="1"/>
</dbReference>
<evidence type="ECO:0000256" key="4">
    <source>
        <dbReference type="ARBA" id="ARBA00022598"/>
    </source>
</evidence>
<dbReference type="KEGG" id="ncv:NCAV_1441"/>
<evidence type="ECO:0000256" key="5">
    <source>
        <dbReference type="ARBA" id="ARBA00022741"/>
    </source>
</evidence>
<keyword evidence="4 10" id="KW-0436">Ligase</keyword>
<comment type="similarity">
    <text evidence="2 10">Belongs to the class-I aminoacyl-tRNA synthetase family.</text>
</comment>
<proteinExistence type="inferred from homology"/>
<dbReference type="Pfam" id="PF01921">
    <property type="entry name" value="tRNA-synt_1f"/>
    <property type="match status" value="1"/>
</dbReference>
<evidence type="ECO:0000256" key="10">
    <source>
        <dbReference type="HAMAP-Rule" id="MF_00177"/>
    </source>
</evidence>
<evidence type="ECO:0000256" key="9">
    <source>
        <dbReference type="ARBA" id="ARBA00048573"/>
    </source>
</evidence>
<comment type="subcellular location">
    <subcellularLocation>
        <location evidence="1 10">Cytoplasm</location>
    </subcellularLocation>
</comment>
<keyword evidence="12" id="KW-1185">Reference proteome</keyword>
<keyword evidence="5 10" id="KW-0547">Nucleotide-binding</keyword>
<dbReference type="GO" id="GO:0000049">
    <property type="term" value="F:tRNA binding"/>
    <property type="evidence" value="ECO:0007669"/>
    <property type="project" value="InterPro"/>
</dbReference>
<feature type="short sequence motif" description="'KMSKS' region" evidence="10">
    <location>
        <begin position="295"/>
        <end position="299"/>
    </location>
</feature>
<dbReference type="GO" id="GO:0005737">
    <property type="term" value="C:cytoplasm"/>
    <property type="evidence" value="ECO:0007669"/>
    <property type="project" value="UniProtKB-SubCell"/>
</dbReference>
<dbReference type="AlphaFoldDB" id="A0A2K5ASJ8"/>
<dbReference type="RefSeq" id="WP_103286767.1">
    <property type="nucleotide sequence ID" value="NZ_LT981265.1"/>
</dbReference>
<dbReference type="PANTHER" id="PTHR37940:SF1">
    <property type="entry name" value="LYSINE--TRNA LIGASE"/>
    <property type="match status" value="1"/>
</dbReference>
<dbReference type="GeneID" id="41595436"/>
<feature type="binding site" evidence="10">
    <location>
        <position position="298"/>
    </location>
    <ligand>
        <name>ATP</name>
        <dbReference type="ChEBI" id="CHEBI:30616"/>
    </ligand>
</feature>
<evidence type="ECO:0000256" key="3">
    <source>
        <dbReference type="ARBA" id="ARBA00022490"/>
    </source>
</evidence>
<comment type="catalytic activity">
    <reaction evidence="9 10">
        <text>tRNA(Lys) + L-lysine + ATP = L-lysyl-tRNA(Lys) + AMP + diphosphate</text>
        <dbReference type="Rhea" id="RHEA:20792"/>
        <dbReference type="Rhea" id="RHEA-COMP:9696"/>
        <dbReference type="Rhea" id="RHEA-COMP:9697"/>
        <dbReference type="ChEBI" id="CHEBI:30616"/>
        <dbReference type="ChEBI" id="CHEBI:32551"/>
        <dbReference type="ChEBI" id="CHEBI:33019"/>
        <dbReference type="ChEBI" id="CHEBI:78442"/>
        <dbReference type="ChEBI" id="CHEBI:78529"/>
        <dbReference type="ChEBI" id="CHEBI:456215"/>
        <dbReference type="EC" id="6.1.1.6"/>
    </reaction>
</comment>
<dbReference type="EC" id="6.1.1.6" evidence="10"/>
<dbReference type="InterPro" id="IPR002904">
    <property type="entry name" value="Lys-tRNA-ligase"/>
</dbReference>
<organism evidence="11 12">
    <name type="scientific">Candidatus Nitrosocaldus cavascurensis</name>
    <dbReference type="NCBI Taxonomy" id="2058097"/>
    <lineage>
        <taxon>Archaea</taxon>
        <taxon>Nitrososphaerota</taxon>
        <taxon>Nitrososphaeria</taxon>
        <taxon>Candidatus Nitrosocaldales</taxon>
        <taxon>Candidatus Nitrosocaldaceae</taxon>
        <taxon>Candidatus Nitrosocaldus</taxon>
    </lineage>
</organism>
<dbReference type="GO" id="GO:0004824">
    <property type="term" value="F:lysine-tRNA ligase activity"/>
    <property type="evidence" value="ECO:0007669"/>
    <property type="project" value="UniProtKB-UniRule"/>
</dbReference>
<dbReference type="Proteomes" id="UP000236248">
    <property type="component" value="Chromosome NCAV"/>
</dbReference>
<dbReference type="HAMAP" id="MF_00177">
    <property type="entry name" value="Lys_tRNA_synth_class1"/>
    <property type="match status" value="1"/>
</dbReference>
<keyword evidence="3 10" id="KW-0963">Cytoplasm</keyword>
<evidence type="ECO:0000256" key="7">
    <source>
        <dbReference type="ARBA" id="ARBA00022917"/>
    </source>
</evidence>
<protein>
    <recommendedName>
        <fullName evidence="10">Lysine--tRNA ligase</fullName>
        <ecNumber evidence="10">6.1.1.6</ecNumber>
    </recommendedName>
    <alternativeName>
        <fullName evidence="10">Lysyl-tRNA synthetase</fullName>
        <shortName evidence="10">LysRS</shortName>
    </alternativeName>
</protein>
<dbReference type="GO" id="GO:0006430">
    <property type="term" value="P:lysyl-tRNA aminoacylation"/>
    <property type="evidence" value="ECO:0007669"/>
    <property type="project" value="UniProtKB-UniRule"/>
</dbReference>
<dbReference type="NCBIfam" id="TIGR00467">
    <property type="entry name" value="lysS_arch"/>
    <property type="match status" value="1"/>
</dbReference>
<dbReference type="InterPro" id="IPR008925">
    <property type="entry name" value="aa_tRNA-synth_I_cd-bd_sf"/>
</dbReference>
<dbReference type="Gene3D" id="1.10.10.350">
    <property type="match status" value="1"/>
</dbReference>
<keyword evidence="7 10" id="KW-0648">Protein biosynthesis</keyword>
<name>A0A2K5ASJ8_9ARCH</name>
<evidence type="ECO:0000256" key="8">
    <source>
        <dbReference type="ARBA" id="ARBA00023146"/>
    </source>
</evidence>
<dbReference type="PANTHER" id="PTHR37940">
    <property type="entry name" value="LYSINE--TRNA LIGASE"/>
    <property type="match status" value="1"/>
</dbReference>
<gene>
    <name evidence="10 11" type="primary">lysS</name>
    <name evidence="11" type="ORF">NCAV_1441</name>
</gene>
<reference evidence="12" key="1">
    <citation type="submission" date="2018-01" db="EMBL/GenBank/DDBJ databases">
        <authorList>
            <person name="Kerou L M."/>
        </authorList>
    </citation>
    <scope>NUCLEOTIDE SEQUENCE [LARGE SCALE GENOMIC DNA]</scope>
    <source>
        <strain evidence="12">SCU2</strain>
    </source>
</reference>
<evidence type="ECO:0000313" key="12">
    <source>
        <dbReference type="Proteomes" id="UP000236248"/>
    </source>
</evidence>
<accession>A0A2K5ASJ8</accession>
<evidence type="ECO:0000256" key="1">
    <source>
        <dbReference type="ARBA" id="ARBA00004496"/>
    </source>
</evidence>
<dbReference type="GO" id="GO:0005524">
    <property type="term" value="F:ATP binding"/>
    <property type="evidence" value="ECO:0007669"/>
    <property type="project" value="UniProtKB-UniRule"/>
</dbReference>
<dbReference type="InterPro" id="IPR014729">
    <property type="entry name" value="Rossmann-like_a/b/a_fold"/>
</dbReference>
<dbReference type="SUPFAM" id="SSF48163">
    <property type="entry name" value="An anticodon-binding domain of class I aminoacyl-tRNA synthetases"/>
    <property type="match status" value="1"/>
</dbReference>
<dbReference type="EMBL" id="LT981265">
    <property type="protein sequence ID" value="SPC34607.1"/>
    <property type="molecule type" value="Genomic_DNA"/>
</dbReference>
<keyword evidence="8 10" id="KW-0030">Aminoacyl-tRNA synthetase</keyword>
<evidence type="ECO:0000256" key="2">
    <source>
        <dbReference type="ARBA" id="ARBA00005594"/>
    </source>
</evidence>
<dbReference type="SUPFAM" id="SSF52374">
    <property type="entry name" value="Nucleotidylyl transferase"/>
    <property type="match status" value="1"/>
</dbReference>
<sequence length="548" mass="62292">MQRVIGKGTWLDKVAHLLVERERRLGRDLSLIRVESGLGASGIPHIGSLGDAVRAYGVKLALENLGYKGELIAYSDDMDGLRKIPHGLPEWLKEYIAMPVCNIPDPFTCHSSYAMHMSSMLMDALDRLSIQYRFQSGYEAYKQGLLNKEIDILLRNAKVIGERIAELVGQEKFKQILPYFPICSNCKRIYLAQAYEYVEDEHKVLYECKGGIIGREYVQGCGYKGEADVFKAEGKLSWKVEFAARWSALNIRFEAYGKDIMDSVKVNDWVADNILNYAHPLHVRYEMFLDKSGRKISKSAGNVFTPQLWLRYGTAESLMLLLFKRIAGTRHVGVEDIPRLEDEYDRLEDTYFNSSRIDISSSLSSASTTTADTMKLIKQRGIYEYINHNKPPSRAGEHVPYMLLAQLAAVAVEGKEVEYVLNRLRAYGMLKGSDGISERLRERILKARLYAIEVLQQRPESKAVSLDERQRKAIEDLIQVIGSSDDAKVIQSSIFDTARRHGIEPKEFFRLLYMLLIGTDYGPRLGPYIIDVGRDNVINILKRHLASV</sequence>
<dbReference type="InterPro" id="IPR020751">
    <property type="entry name" value="aa-tRNA-synth_I_codon-bd_sub2"/>
</dbReference>